<evidence type="ECO:0000313" key="1">
    <source>
        <dbReference type="EMBL" id="GAH55800.1"/>
    </source>
</evidence>
<gene>
    <name evidence="1" type="ORF">S03H2_40333</name>
</gene>
<evidence type="ECO:0008006" key="2">
    <source>
        <dbReference type="Google" id="ProtNLM"/>
    </source>
</evidence>
<feature type="non-terminal residue" evidence="1">
    <location>
        <position position="122"/>
    </location>
</feature>
<dbReference type="AlphaFoldDB" id="X1HFF6"/>
<comment type="caution">
    <text evidence="1">The sequence shown here is derived from an EMBL/GenBank/DDBJ whole genome shotgun (WGS) entry which is preliminary data.</text>
</comment>
<sequence>MEDNLSSSDNELLKVIRVDVLTASPDIFTSEEETTGKHYAEIPLLNFELENGENFLMTSIPVSIAIEIAKKLNGVESADSRLTVAELVPELCVVERVIIDSVVPYSTAYQASIEIRRANSGL</sequence>
<proteinExistence type="predicted"/>
<name>X1HFF6_9ZZZZ</name>
<reference evidence="1" key="1">
    <citation type="journal article" date="2014" name="Front. Microbiol.">
        <title>High frequency of phylogenetically diverse reductive dehalogenase-homologous genes in deep subseafloor sedimentary metagenomes.</title>
        <authorList>
            <person name="Kawai M."/>
            <person name="Futagami T."/>
            <person name="Toyoda A."/>
            <person name="Takaki Y."/>
            <person name="Nishi S."/>
            <person name="Hori S."/>
            <person name="Arai W."/>
            <person name="Tsubouchi T."/>
            <person name="Morono Y."/>
            <person name="Uchiyama I."/>
            <person name="Ito T."/>
            <person name="Fujiyama A."/>
            <person name="Inagaki F."/>
            <person name="Takami H."/>
        </authorList>
    </citation>
    <scope>NUCLEOTIDE SEQUENCE</scope>
    <source>
        <strain evidence="1">Expedition CK06-06</strain>
    </source>
</reference>
<organism evidence="1">
    <name type="scientific">marine sediment metagenome</name>
    <dbReference type="NCBI Taxonomy" id="412755"/>
    <lineage>
        <taxon>unclassified sequences</taxon>
        <taxon>metagenomes</taxon>
        <taxon>ecological metagenomes</taxon>
    </lineage>
</organism>
<protein>
    <recommendedName>
        <fullName evidence="2">BFN domain-containing protein</fullName>
    </recommendedName>
</protein>
<accession>X1HFF6</accession>
<dbReference type="EMBL" id="BARU01025000">
    <property type="protein sequence ID" value="GAH55800.1"/>
    <property type="molecule type" value="Genomic_DNA"/>
</dbReference>